<dbReference type="Proteomes" id="UP000013893">
    <property type="component" value="Chromosome"/>
</dbReference>
<dbReference type="RefSeq" id="WP_015642049.1">
    <property type="nucleotide sequence ID" value="NC_021219.1"/>
</dbReference>
<accession>R4PNP2</accession>
<sequence>MYHSDLGKSTLDLWGESLPAGQQIIPEFLLERVRRRREELARLARGLAALAAQKSEVAGSGVPLAMNTLDSPPFDTTWGGDDDTDTANTIDKTQGGNDD</sequence>
<evidence type="ECO:0000256" key="1">
    <source>
        <dbReference type="SAM" id="MobiDB-lite"/>
    </source>
</evidence>
<feature type="region of interest" description="Disordered" evidence="1">
    <location>
        <begin position="63"/>
        <end position="99"/>
    </location>
</feature>
<protein>
    <submittedName>
        <fullName evidence="2">Uncharacterized protein</fullName>
    </submittedName>
</protein>
<dbReference type="STRING" id="1332188.L336_0899"/>
<evidence type="ECO:0000313" key="3">
    <source>
        <dbReference type="Proteomes" id="UP000013893"/>
    </source>
</evidence>
<dbReference type="HOGENOM" id="CLU_2315103_0_0_0"/>
<dbReference type="EMBL" id="CP005957">
    <property type="protein sequence ID" value="AGL62599.1"/>
    <property type="molecule type" value="Genomic_DNA"/>
</dbReference>
<reference evidence="2 3" key="1">
    <citation type="journal article" date="2013" name="Nat. Biotechnol.">
        <title>Genome sequences of rare, uncultured bacteria obtained by differential coverage binning of multiple metagenomes.</title>
        <authorList>
            <person name="Albertsen M."/>
            <person name="Hugenholtz P."/>
            <person name="Skarshewski A."/>
            <person name="Nielsen K.L."/>
            <person name="Tyson G.W."/>
            <person name="Nielsen P.H."/>
        </authorList>
    </citation>
    <scope>NUCLEOTIDE SEQUENCE [LARGE SCALE GENOMIC DNA]</scope>
    <source>
        <strain evidence="2">TM71</strain>
    </source>
</reference>
<dbReference type="AlphaFoldDB" id="R4PNP2"/>
<name>R4PNP2_9BACT</name>
<organism evidence="2 3">
    <name type="scientific">Candidatus Saccharimonas aalborgensis</name>
    <dbReference type="NCBI Taxonomy" id="1332188"/>
    <lineage>
        <taxon>Bacteria</taxon>
        <taxon>Candidatus Saccharimonadota</taxon>
        <taxon>Candidatus Saccharimonadia</taxon>
        <taxon>Candidatus Saccharimonadales</taxon>
        <taxon>Candidatus Saccharimonadaceae</taxon>
        <taxon>Candidatus Saccharimonas</taxon>
    </lineage>
</organism>
<proteinExistence type="predicted"/>
<dbReference type="KEGG" id="saal:L336_0899"/>
<keyword evidence="3" id="KW-1185">Reference proteome</keyword>
<evidence type="ECO:0000313" key="2">
    <source>
        <dbReference type="EMBL" id="AGL62599.1"/>
    </source>
</evidence>
<gene>
    <name evidence="2" type="ORF">L336_0899</name>
</gene>